<feature type="compositionally biased region" description="Acidic residues" evidence="2">
    <location>
        <begin position="1"/>
        <end position="16"/>
    </location>
</feature>
<sequence length="235" mass="26510">MYDDDPESNDDDDDNDIPYTPQPHLPTDPIFVPPAAPNPPTTPGSTAMTPAQFYYDPVLIQEILRLESRCRALEAHAALLEDHVIELRQKVNAKENRPTKRPKLNVEARCLTSDEGRKLAAEAEAERMAKEKEKGDRAKVNKEKEDAAQKRREERDPEEPFNGMLQGRSKPELVDVTYDLGLDCAGTKQMLTDRINEHFNVNPLKRKSDKYVGLFERVARAPAAPVQPPSEPVKC</sequence>
<dbReference type="PROSITE" id="PS50800">
    <property type="entry name" value="SAP"/>
    <property type="match status" value="1"/>
</dbReference>
<dbReference type="InterPro" id="IPR003034">
    <property type="entry name" value="SAP_dom"/>
</dbReference>
<feature type="region of interest" description="Disordered" evidence="2">
    <location>
        <begin position="1"/>
        <end position="48"/>
    </location>
</feature>
<dbReference type="EMBL" id="CAVNYO010000419">
    <property type="protein sequence ID" value="CAK5277524.1"/>
    <property type="molecule type" value="Genomic_DNA"/>
</dbReference>
<organism evidence="4 5">
    <name type="scientific">Mycena citricolor</name>
    <dbReference type="NCBI Taxonomy" id="2018698"/>
    <lineage>
        <taxon>Eukaryota</taxon>
        <taxon>Fungi</taxon>
        <taxon>Dikarya</taxon>
        <taxon>Basidiomycota</taxon>
        <taxon>Agaricomycotina</taxon>
        <taxon>Agaricomycetes</taxon>
        <taxon>Agaricomycetidae</taxon>
        <taxon>Agaricales</taxon>
        <taxon>Marasmiineae</taxon>
        <taxon>Mycenaceae</taxon>
        <taxon>Mycena</taxon>
    </lineage>
</organism>
<dbReference type="Proteomes" id="UP001295794">
    <property type="component" value="Unassembled WGS sequence"/>
</dbReference>
<keyword evidence="5" id="KW-1185">Reference proteome</keyword>
<gene>
    <name evidence="4" type="ORF">MYCIT1_LOCUS26540</name>
</gene>
<feature type="compositionally biased region" description="Basic and acidic residues" evidence="2">
    <location>
        <begin position="126"/>
        <end position="155"/>
    </location>
</feature>
<comment type="caution">
    <text evidence="4">The sequence shown here is derived from an EMBL/GenBank/DDBJ whole genome shotgun (WGS) entry which is preliminary data.</text>
</comment>
<reference evidence="4" key="1">
    <citation type="submission" date="2023-11" db="EMBL/GenBank/DDBJ databases">
        <authorList>
            <person name="De Vega J J."/>
            <person name="De Vega J J."/>
        </authorList>
    </citation>
    <scope>NUCLEOTIDE SEQUENCE</scope>
</reference>
<evidence type="ECO:0000313" key="5">
    <source>
        <dbReference type="Proteomes" id="UP001295794"/>
    </source>
</evidence>
<dbReference type="AlphaFoldDB" id="A0AAD2K3W9"/>
<keyword evidence="1" id="KW-0175">Coiled coil</keyword>
<evidence type="ECO:0000259" key="3">
    <source>
        <dbReference type="PROSITE" id="PS50800"/>
    </source>
</evidence>
<evidence type="ECO:0000256" key="2">
    <source>
        <dbReference type="SAM" id="MobiDB-lite"/>
    </source>
</evidence>
<feature type="region of interest" description="Disordered" evidence="2">
    <location>
        <begin position="126"/>
        <end position="169"/>
    </location>
</feature>
<evidence type="ECO:0000256" key="1">
    <source>
        <dbReference type="SAM" id="Coils"/>
    </source>
</evidence>
<name>A0AAD2K3W9_9AGAR</name>
<accession>A0AAD2K3W9</accession>
<feature type="compositionally biased region" description="Pro residues" evidence="2">
    <location>
        <begin position="20"/>
        <end position="42"/>
    </location>
</feature>
<feature type="domain" description="SAP" evidence="3">
    <location>
        <begin position="165"/>
        <end position="199"/>
    </location>
</feature>
<proteinExistence type="predicted"/>
<protein>
    <recommendedName>
        <fullName evidence="3">SAP domain-containing protein</fullName>
    </recommendedName>
</protein>
<evidence type="ECO:0000313" key="4">
    <source>
        <dbReference type="EMBL" id="CAK5277524.1"/>
    </source>
</evidence>
<feature type="coiled-coil region" evidence="1">
    <location>
        <begin position="63"/>
        <end position="97"/>
    </location>
</feature>